<proteinExistence type="predicted"/>
<feature type="compositionally biased region" description="Low complexity" evidence="2">
    <location>
        <begin position="196"/>
        <end position="206"/>
    </location>
</feature>
<dbReference type="InParanoid" id="A0A3N4LP60"/>
<evidence type="ECO:0000259" key="3">
    <source>
        <dbReference type="PROSITE" id="PS50089"/>
    </source>
</evidence>
<dbReference type="SUPFAM" id="SSF57850">
    <property type="entry name" value="RING/U-box"/>
    <property type="match status" value="1"/>
</dbReference>
<reference evidence="4 5" key="1">
    <citation type="journal article" date="2018" name="Nat. Ecol. Evol.">
        <title>Pezizomycetes genomes reveal the molecular basis of ectomycorrhizal truffle lifestyle.</title>
        <authorList>
            <person name="Murat C."/>
            <person name="Payen T."/>
            <person name="Noel B."/>
            <person name="Kuo A."/>
            <person name="Morin E."/>
            <person name="Chen J."/>
            <person name="Kohler A."/>
            <person name="Krizsan K."/>
            <person name="Balestrini R."/>
            <person name="Da Silva C."/>
            <person name="Montanini B."/>
            <person name="Hainaut M."/>
            <person name="Levati E."/>
            <person name="Barry K.W."/>
            <person name="Belfiori B."/>
            <person name="Cichocki N."/>
            <person name="Clum A."/>
            <person name="Dockter R.B."/>
            <person name="Fauchery L."/>
            <person name="Guy J."/>
            <person name="Iotti M."/>
            <person name="Le Tacon F."/>
            <person name="Lindquist E.A."/>
            <person name="Lipzen A."/>
            <person name="Malagnac F."/>
            <person name="Mello A."/>
            <person name="Molinier V."/>
            <person name="Miyauchi S."/>
            <person name="Poulain J."/>
            <person name="Riccioni C."/>
            <person name="Rubini A."/>
            <person name="Sitrit Y."/>
            <person name="Splivallo R."/>
            <person name="Traeger S."/>
            <person name="Wang M."/>
            <person name="Zifcakova L."/>
            <person name="Wipf D."/>
            <person name="Zambonelli A."/>
            <person name="Paolocci F."/>
            <person name="Nowrousian M."/>
            <person name="Ottonello S."/>
            <person name="Baldrian P."/>
            <person name="Spatafora J.W."/>
            <person name="Henrissat B."/>
            <person name="Nagy L.G."/>
            <person name="Aury J.M."/>
            <person name="Wincker P."/>
            <person name="Grigoriev I.V."/>
            <person name="Bonfante P."/>
            <person name="Martin F.M."/>
        </authorList>
    </citation>
    <scope>NUCLEOTIDE SEQUENCE [LARGE SCALE GENOMIC DNA]</scope>
    <source>
        <strain evidence="4 5">ATCC MYA-4762</strain>
    </source>
</reference>
<keyword evidence="5" id="KW-1185">Reference proteome</keyword>
<dbReference type="EMBL" id="ML121540">
    <property type="protein sequence ID" value="RPB24674.1"/>
    <property type="molecule type" value="Genomic_DNA"/>
</dbReference>
<dbReference type="Gene3D" id="3.30.40.10">
    <property type="entry name" value="Zinc/RING finger domain, C3HC4 (zinc finger)"/>
    <property type="match status" value="1"/>
</dbReference>
<dbReference type="PANTHER" id="PTHR22996">
    <property type="entry name" value="MAHOGUNIN"/>
    <property type="match status" value="1"/>
</dbReference>
<evidence type="ECO:0000256" key="1">
    <source>
        <dbReference type="PROSITE-ProRule" id="PRU00175"/>
    </source>
</evidence>
<dbReference type="SMART" id="SM00184">
    <property type="entry name" value="RING"/>
    <property type="match status" value="1"/>
</dbReference>
<dbReference type="STRING" id="1051890.A0A3N4LP60"/>
<dbReference type="Pfam" id="PF13920">
    <property type="entry name" value="zf-C3HC4_3"/>
    <property type="match status" value="1"/>
</dbReference>
<feature type="region of interest" description="Disordered" evidence="2">
    <location>
        <begin position="186"/>
        <end position="206"/>
    </location>
</feature>
<protein>
    <recommendedName>
        <fullName evidence="3">RING-type domain-containing protein</fullName>
    </recommendedName>
</protein>
<keyword evidence="1" id="KW-0862">Zinc</keyword>
<name>A0A3N4LP60_9PEZI</name>
<sequence>MPRRRNKKKGKEPAGPVAAAHSKTADINNLVENLKRGVHSFLSGLHADCKDSYVEHLHSLQRSLEAHLRNHYTAIQSDSTWEQILGWSPWHTTASARESVYMHMPVSGMSVDVPKYTLPPAAYFYLLGDGITSGTEANVRVPKTWGDLGIVSEHWAWVPVSATRARETSPPPPVMQPLAPPVETPRTAMHARDPTTADTPAVTDGAFPFRRVGLGGGLPRGESTGNFANLGRPRASDVYSQVAPAGEPEARRTSYSALGYASLEIMRARLRAAYLYRDNPLSSSRNERPLTSRSNANSTHADNHFSVTESVFTSPGTTRLSSHRQSEFTTSDDGNNDNGYGDNGDDAHIGRFQHSFPRPPALDVDDKYEFPALPSRAPNQPVRYATATTRQPTQPGLYISPAQRLVTPSMLPRGSRTPPVPDRQHNPMSAATADLQSNTVNGTLHRKLAEEASVLLEFYSQSTYEDSESELQNRETIKTVLDSVNKIWDSLSGVDKGKRASMAVVSGSSRCKCFKNDGGRVAELESDPTLSPYSGCIICYNAVADAVLMPCHHLVLCVECCDVMGIKENAPVWRALQEGEGVRCPLCRAEVSHRIKIYR</sequence>
<feature type="domain" description="RING-type" evidence="3">
    <location>
        <begin position="536"/>
        <end position="588"/>
    </location>
</feature>
<accession>A0A3N4LP60</accession>
<dbReference type="InterPro" id="IPR001841">
    <property type="entry name" value="Znf_RING"/>
</dbReference>
<evidence type="ECO:0000256" key="2">
    <source>
        <dbReference type="SAM" id="MobiDB-lite"/>
    </source>
</evidence>
<gene>
    <name evidence="4" type="ORF">L211DRAFT_867591</name>
</gene>
<dbReference type="PANTHER" id="PTHR22996:SF0">
    <property type="entry name" value="RE60872P-RELATED"/>
    <property type="match status" value="1"/>
</dbReference>
<feature type="compositionally biased region" description="Basic residues" evidence="2">
    <location>
        <begin position="1"/>
        <end position="10"/>
    </location>
</feature>
<dbReference type="GO" id="GO:0061630">
    <property type="term" value="F:ubiquitin protein ligase activity"/>
    <property type="evidence" value="ECO:0007669"/>
    <property type="project" value="UniProtKB-EC"/>
</dbReference>
<dbReference type="InterPro" id="IPR045194">
    <property type="entry name" value="MGRN1/RNF157-like"/>
</dbReference>
<evidence type="ECO:0000313" key="5">
    <source>
        <dbReference type="Proteomes" id="UP000267821"/>
    </source>
</evidence>
<keyword evidence="1" id="KW-0863">Zinc-finger</keyword>
<dbReference type="GO" id="GO:0016567">
    <property type="term" value="P:protein ubiquitination"/>
    <property type="evidence" value="ECO:0007669"/>
    <property type="project" value="TreeGrafter"/>
</dbReference>
<dbReference type="Proteomes" id="UP000267821">
    <property type="component" value="Unassembled WGS sequence"/>
</dbReference>
<feature type="region of interest" description="Disordered" evidence="2">
    <location>
        <begin position="1"/>
        <end position="21"/>
    </location>
</feature>
<dbReference type="OrthoDB" id="1711136at2759"/>
<feature type="region of interest" description="Disordered" evidence="2">
    <location>
        <begin position="280"/>
        <end position="353"/>
    </location>
</feature>
<keyword evidence="1" id="KW-0479">Metal-binding</keyword>
<dbReference type="AlphaFoldDB" id="A0A3N4LP60"/>
<evidence type="ECO:0000313" key="4">
    <source>
        <dbReference type="EMBL" id="RPB24674.1"/>
    </source>
</evidence>
<dbReference type="GO" id="GO:0008270">
    <property type="term" value="F:zinc ion binding"/>
    <property type="evidence" value="ECO:0007669"/>
    <property type="project" value="UniProtKB-KW"/>
</dbReference>
<feature type="compositionally biased region" description="Polar residues" evidence="2">
    <location>
        <begin position="291"/>
        <end position="320"/>
    </location>
</feature>
<organism evidence="4 5">
    <name type="scientific">Terfezia boudieri ATCC MYA-4762</name>
    <dbReference type="NCBI Taxonomy" id="1051890"/>
    <lineage>
        <taxon>Eukaryota</taxon>
        <taxon>Fungi</taxon>
        <taxon>Dikarya</taxon>
        <taxon>Ascomycota</taxon>
        <taxon>Pezizomycotina</taxon>
        <taxon>Pezizomycetes</taxon>
        <taxon>Pezizales</taxon>
        <taxon>Pezizaceae</taxon>
        <taxon>Terfezia</taxon>
    </lineage>
</organism>
<dbReference type="InterPro" id="IPR013083">
    <property type="entry name" value="Znf_RING/FYVE/PHD"/>
</dbReference>
<dbReference type="PROSITE" id="PS50089">
    <property type="entry name" value="ZF_RING_2"/>
    <property type="match status" value="1"/>
</dbReference>
<dbReference type="GO" id="GO:0005737">
    <property type="term" value="C:cytoplasm"/>
    <property type="evidence" value="ECO:0007669"/>
    <property type="project" value="TreeGrafter"/>
</dbReference>